<protein>
    <submittedName>
        <fullName evidence="2">Uncharacterized protein</fullName>
    </submittedName>
</protein>
<keyword evidence="3" id="KW-1185">Reference proteome</keyword>
<organism evidence="2 3">
    <name type="scientific">Fusarium torreyae</name>
    <dbReference type="NCBI Taxonomy" id="1237075"/>
    <lineage>
        <taxon>Eukaryota</taxon>
        <taxon>Fungi</taxon>
        <taxon>Dikarya</taxon>
        <taxon>Ascomycota</taxon>
        <taxon>Pezizomycotina</taxon>
        <taxon>Sordariomycetes</taxon>
        <taxon>Hypocreomycetidae</taxon>
        <taxon>Hypocreales</taxon>
        <taxon>Nectriaceae</taxon>
        <taxon>Fusarium</taxon>
    </lineage>
</organism>
<comment type="caution">
    <text evidence="2">The sequence shown here is derived from an EMBL/GenBank/DDBJ whole genome shotgun (WGS) entry which is preliminary data.</text>
</comment>
<reference evidence="2" key="1">
    <citation type="submission" date="2022-09" db="EMBL/GenBank/DDBJ databases">
        <title>Fusarium specimens isolated from Avocado Roots.</title>
        <authorList>
            <person name="Stajich J."/>
            <person name="Roper C."/>
            <person name="Heimlech-Rivalta G."/>
        </authorList>
    </citation>
    <scope>NUCLEOTIDE SEQUENCE</scope>
    <source>
        <strain evidence="2">CF00136</strain>
    </source>
</reference>
<accession>A0A9W8S7M4</accession>
<sequence length="64" mass="7497">MEMADHHRQMAMVHKAARDISQCDDIRPVGLFEFQQQRAKELANEEDEEDEKDEKGKEPEPSNK</sequence>
<evidence type="ECO:0000313" key="3">
    <source>
        <dbReference type="Proteomes" id="UP001152049"/>
    </source>
</evidence>
<evidence type="ECO:0000256" key="1">
    <source>
        <dbReference type="SAM" id="MobiDB-lite"/>
    </source>
</evidence>
<feature type="compositionally biased region" description="Basic and acidic residues" evidence="1">
    <location>
        <begin position="53"/>
        <end position="64"/>
    </location>
</feature>
<evidence type="ECO:0000313" key="2">
    <source>
        <dbReference type="EMBL" id="KAJ4266471.1"/>
    </source>
</evidence>
<gene>
    <name evidence="2" type="ORF">NW762_004457</name>
</gene>
<name>A0A9W8S7M4_9HYPO</name>
<proteinExistence type="predicted"/>
<dbReference type="AlphaFoldDB" id="A0A9W8S7M4"/>
<feature type="region of interest" description="Disordered" evidence="1">
    <location>
        <begin position="37"/>
        <end position="64"/>
    </location>
</feature>
<dbReference type="Proteomes" id="UP001152049">
    <property type="component" value="Unassembled WGS sequence"/>
</dbReference>
<dbReference type="EMBL" id="JAOQAZ010000005">
    <property type="protein sequence ID" value="KAJ4266471.1"/>
    <property type="molecule type" value="Genomic_DNA"/>
</dbReference>